<accession>A0A974P0D1</accession>
<dbReference type="GO" id="GO:0000160">
    <property type="term" value="P:phosphorelay signal transduction system"/>
    <property type="evidence" value="ECO:0007669"/>
    <property type="project" value="InterPro"/>
</dbReference>
<sequence>MSEQVAEYLAAGMSSVVAKPIEAEKLFAAIEAALDGAPDTAAQAA</sequence>
<dbReference type="InterPro" id="IPR011006">
    <property type="entry name" value="CheY-like_superfamily"/>
</dbReference>
<evidence type="ECO:0000313" key="3">
    <source>
        <dbReference type="EMBL" id="QQZ48731.1"/>
    </source>
</evidence>
<evidence type="ECO:0000256" key="1">
    <source>
        <dbReference type="PROSITE-ProRule" id="PRU00169"/>
    </source>
</evidence>
<dbReference type="SUPFAM" id="SSF52172">
    <property type="entry name" value="CheY-like"/>
    <property type="match status" value="1"/>
</dbReference>
<reference evidence="3" key="1">
    <citation type="submission" date="2021-01" db="EMBL/GenBank/DDBJ databases">
        <title>Genome sequence of Phenylobacterium sp. 20VBR1 isolated from a valley glaceir, Ny-Alesund, Svalbard.</title>
        <authorList>
            <person name="Thomas F.A."/>
            <person name="Krishnan K.P."/>
            <person name="Sinha R.K."/>
        </authorList>
    </citation>
    <scope>NUCLEOTIDE SEQUENCE</scope>
    <source>
        <strain evidence="3">20VBR1</strain>
    </source>
</reference>
<feature type="domain" description="Response regulatory" evidence="2">
    <location>
        <begin position="1"/>
        <end position="34"/>
    </location>
</feature>
<gene>
    <name evidence="3" type="ORF">JKL49_14900</name>
</gene>
<dbReference type="Gene3D" id="3.40.50.2300">
    <property type="match status" value="1"/>
</dbReference>
<protein>
    <recommendedName>
        <fullName evidence="2">Response regulatory domain-containing protein</fullName>
    </recommendedName>
</protein>
<name>A0A974P0D1_9CAUL</name>
<dbReference type="AlphaFoldDB" id="A0A974P0D1"/>
<organism evidence="3">
    <name type="scientific">Phenylobacterium glaciei</name>
    <dbReference type="NCBI Taxonomy" id="2803784"/>
    <lineage>
        <taxon>Bacteria</taxon>
        <taxon>Pseudomonadati</taxon>
        <taxon>Pseudomonadota</taxon>
        <taxon>Alphaproteobacteria</taxon>
        <taxon>Caulobacterales</taxon>
        <taxon>Caulobacteraceae</taxon>
        <taxon>Phenylobacterium</taxon>
    </lineage>
</organism>
<dbReference type="EMBL" id="CP068570">
    <property type="protein sequence ID" value="QQZ48731.1"/>
    <property type="molecule type" value="Genomic_DNA"/>
</dbReference>
<dbReference type="PROSITE" id="PS50110">
    <property type="entry name" value="RESPONSE_REGULATORY"/>
    <property type="match status" value="1"/>
</dbReference>
<evidence type="ECO:0000259" key="2">
    <source>
        <dbReference type="PROSITE" id="PS50110"/>
    </source>
</evidence>
<proteinExistence type="predicted"/>
<comment type="caution">
    <text evidence="1">Lacks conserved residue(s) required for the propagation of feature annotation.</text>
</comment>
<dbReference type="InterPro" id="IPR001789">
    <property type="entry name" value="Sig_transdc_resp-reg_receiver"/>
</dbReference>